<evidence type="ECO:0000313" key="1">
    <source>
        <dbReference type="EMBL" id="SVC38531.1"/>
    </source>
</evidence>
<dbReference type="EMBL" id="UINC01088374">
    <property type="protein sequence ID" value="SVC38531.1"/>
    <property type="molecule type" value="Genomic_DNA"/>
</dbReference>
<feature type="non-terminal residue" evidence="1">
    <location>
        <position position="43"/>
    </location>
</feature>
<reference evidence="1" key="1">
    <citation type="submission" date="2018-05" db="EMBL/GenBank/DDBJ databases">
        <authorList>
            <person name="Lanie J.A."/>
            <person name="Ng W.-L."/>
            <person name="Kazmierczak K.M."/>
            <person name="Andrzejewski T.M."/>
            <person name="Davidsen T.M."/>
            <person name="Wayne K.J."/>
            <person name="Tettelin H."/>
            <person name="Glass J.I."/>
            <person name="Rusch D."/>
            <person name="Podicherti R."/>
            <person name="Tsui H.-C.T."/>
            <person name="Winkler M.E."/>
        </authorList>
    </citation>
    <scope>NUCLEOTIDE SEQUENCE</scope>
</reference>
<sequence length="43" mass="4527">MTPESIFDMTLQGPVICVTCSENGTKIAAGDRNGRLTLADRSG</sequence>
<gene>
    <name evidence="1" type="ORF">METZ01_LOCUS291385</name>
</gene>
<accession>A0A382LUE5</accession>
<protein>
    <recommendedName>
        <fullName evidence="2">Anaphase-promoting complex subunit 4 WD40 domain-containing protein</fullName>
    </recommendedName>
</protein>
<dbReference type="AlphaFoldDB" id="A0A382LUE5"/>
<proteinExistence type="predicted"/>
<organism evidence="1">
    <name type="scientific">marine metagenome</name>
    <dbReference type="NCBI Taxonomy" id="408172"/>
    <lineage>
        <taxon>unclassified sequences</taxon>
        <taxon>metagenomes</taxon>
        <taxon>ecological metagenomes</taxon>
    </lineage>
</organism>
<name>A0A382LUE5_9ZZZZ</name>
<evidence type="ECO:0008006" key="2">
    <source>
        <dbReference type="Google" id="ProtNLM"/>
    </source>
</evidence>